<keyword evidence="7" id="KW-0472">Membrane</keyword>
<dbReference type="EMBL" id="PDUG01000005">
    <property type="protein sequence ID" value="PIC29918.1"/>
    <property type="molecule type" value="Genomic_DNA"/>
</dbReference>
<keyword evidence="7" id="KW-0812">Transmembrane</keyword>
<dbReference type="SUPFAM" id="SSF57667">
    <property type="entry name" value="beta-beta-alpha zinc fingers"/>
    <property type="match status" value="1"/>
</dbReference>
<dbReference type="AlphaFoldDB" id="A0A2G5TRP6"/>
<dbReference type="Pfam" id="PF05699">
    <property type="entry name" value="Dimer_Tnp_hAT"/>
    <property type="match status" value="1"/>
</dbReference>
<accession>A0A2G5TRP6</accession>
<organism evidence="9 10">
    <name type="scientific">Caenorhabditis nigoni</name>
    <dbReference type="NCBI Taxonomy" id="1611254"/>
    <lineage>
        <taxon>Eukaryota</taxon>
        <taxon>Metazoa</taxon>
        <taxon>Ecdysozoa</taxon>
        <taxon>Nematoda</taxon>
        <taxon>Chromadorea</taxon>
        <taxon>Rhabditida</taxon>
        <taxon>Rhabditina</taxon>
        <taxon>Rhabditomorpha</taxon>
        <taxon>Rhabditoidea</taxon>
        <taxon>Rhabditidae</taxon>
        <taxon>Peloderinae</taxon>
        <taxon>Caenorhabditis</taxon>
    </lineage>
</organism>
<keyword evidence="5" id="KW-0539">Nucleus</keyword>
<evidence type="ECO:0000256" key="3">
    <source>
        <dbReference type="ARBA" id="ARBA00022771"/>
    </source>
</evidence>
<reference evidence="10" key="1">
    <citation type="submission" date="2017-10" db="EMBL/GenBank/DDBJ databases">
        <title>Rapid genome shrinkage in a self-fertile nematode reveals novel sperm competition proteins.</title>
        <authorList>
            <person name="Yin D."/>
            <person name="Schwarz E.M."/>
            <person name="Thomas C.G."/>
            <person name="Felde R.L."/>
            <person name="Korf I.F."/>
            <person name="Cutter A.D."/>
            <person name="Schartner C.M."/>
            <person name="Ralston E.J."/>
            <person name="Meyer B.J."/>
            <person name="Haag E.S."/>
        </authorList>
    </citation>
    <scope>NUCLEOTIDE SEQUENCE [LARGE SCALE GENOMIC DNA]</scope>
    <source>
        <strain evidence="10">JU1422</strain>
    </source>
</reference>
<dbReference type="InterPro" id="IPR012337">
    <property type="entry name" value="RNaseH-like_sf"/>
</dbReference>
<dbReference type="InterPro" id="IPR036236">
    <property type="entry name" value="Znf_C2H2_sf"/>
</dbReference>
<dbReference type="Proteomes" id="UP000230233">
    <property type="component" value="Chromosome V"/>
</dbReference>
<keyword evidence="4" id="KW-0862">Zinc</keyword>
<keyword evidence="2" id="KW-0479">Metal-binding</keyword>
<dbReference type="PANTHER" id="PTHR46481">
    <property type="entry name" value="ZINC FINGER BED DOMAIN-CONTAINING PROTEIN 4"/>
    <property type="match status" value="1"/>
</dbReference>
<name>A0A2G5TRP6_9PELO</name>
<dbReference type="GO" id="GO:0008270">
    <property type="term" value="F:zinc ion binding"/>
    <property type="evidence" value="ECO:0007669"/>
    <property type="project" value="UniProtKB-KW"/>
</dbReference>
<feature type="transmembrane region" description="Helical" evidence="7">
    <location>
        <begin position="35"/>
        <end position="57"/>
    </location>
</feature>
<evidence type="ECO:0000256" key="2">
    <source>
        <dbReference type="ARBA" id="ARBA00022723"/>
    </source>
</evidence>
<evidence type="ECO:0000256" key="1">
    <source>
        <dbReference type="ARBA" id="ARBA00004123"/>
    </source>
</evidence>
<feature type="compositionally biased region" description="Acidic residues" evidence="6">
    <location>
        <begin position="652"/>
        <end position="665"/>
    </location>
</feature>
<evidence type="ECO:0000256" key="6">
    <source>
        <dbReference type="SAM" id="MobiDB-lite"/>
    </source>
</evidence>
<feature type="compositionally biased region" description="Acidic residues" evidence="6">
    <location>
        <begin position="697"/>
        <end position="706"/>
    </location>
</feature>
<dbReference type="InterPro" id="IPR052035">
    <property type="entry name" value="ZnF_BED_domain_contain"/>
</dbReference>
<keyword evidence="3" id="KW-0863">Zinc-finger</keyword>
<evidence type="ECO:0000259" key="8">
    <source>
        <dbReference type="Pfam" id="PF05699"/>
    </source>
</evidence>
<evidence type="ECO:0000313" key="10">
    <source>
        <dbReference type="Proteomes" id="UP000230233"/>
    </source>
</evidence>
<dbReference type="GO" id="GO:0046983">
    <property type="term" value="F:protein dimerization activity"/>
    <property type="evidence" value="ECO:0007669"/>
    <property type="project" value="InterPro"/>
</dbReference>
<evidence type="ECO:0000256" key="7">
    <source>
        <dbReference type="SAM" id="Phobius"/>
    </source>
</evidence>
<comment type="subcellular location">
    <subcellularLocation>
        <location evidence="1">Nucleus</location>
    </subcellularLocation>
</comment>
<dbReference type="PANTHER" id="PTHR46481:SF10">
    <property type="entry name" value="ZINC FINGER BED DOMAIN-CONTAINING PROTEIN 39"/>
    <property type="match status" value="1"/>
</dbReference>
<dbReference type="STRING" id="1611254.A0A2G5TRP6"/>
<comment type="caution">
    <text evidence="9">The sequence shown here is derived from an EMBL/GenBank/DDBJ whole genome shotgun (WGS) entry which is preliminary data.</text>
</comment>
<gene>
    <name evidence="9" type="primary">Cnig_chr_V.g21335</name>
    <name evidence="9" type="ORF">B9Z55_021335</name>
</gene>
<feature type="domain" description="HAT C-terminal dimerisation" evidence="8">
    <location>
        <begin position="572"/>
        <end position="633"/>
    </location>
</feature>
<dbReference type="SUPFAM" id="SSF53098">
    <property type="entry name" value="Ribonuclease H-like"/>
    <property type="match status" value="1"/>
</dbReference>
<proteinExistence type="predicted"/>
<feature type="transmembrane region" description="Helical" evidence="7">
    <location>
        <begin position="6"/>
        <end position="23"/>
    </location>
</feature>
<feature type="compositionally biased region" description="Acidic residues" evidence="6">
    <location>
        <begin position="672"/>
        <end position="688"/>
    </location>
</feature>
<dbReference type="InterPro" id="IPR018817">
    <property type="entry name" value="7TM_GPCR_serpentine_rcpt_Srz"/>
</dbReference>
<dbReference type="Pfam" id="PF10325">
    <property type="entry name" value="7TM_GPCR_Srz"/>
    <property type="match status" value="1"/>
</dbReference>
<keyword evidence="7" id="KW-1133">Transmembrane helix</keyword>
<sequence length="706" mass="80799">MNITFFMSALLYIPIMISVHKMFNLRSVQESKPQIYIFWQTMTAVIVKIIHTSSFMYTLSGDLKMMMLFIRGSPKRTMVPITPPTPTRKRPPSITWLFFQKPSDPKASHIRCSACPALIAYGGTTTGIIGHLKNRHFEIYQQLEKRMKMDDSVEVEESDASDVLARSFATGLIPFRFSENPEFRKFVKIVSNGRITMPNGRKIKNSIHKQAVNHLEMISKKVQNVRKFTILTDGYTNLKRDFHFYVLHIAFVNEYFEREILFCSIRTVPKGDAISIGSAICTMLAEIGLKISDCTAFATDAGSPLVSLAKNHQIERVHCSCHFFDLIIKDFAKVKSIQKIQEKAQEFARYLAKHREDKKRLKTMSMENGIEEPVPLPLPETRWAGIYSILKNFLAHYATLKELSTLQRFILKPEQIELMEHTVELLKPLHDAIMQLERDSSFASEVLPTIQWVKNKISNPTTTTTLSGKMKQIFDSRTKIMYNNRRLLCSCLLDHRFAYNLDILASWEWELAENYLKLYDKTEITTHTPPPTIPRDDTLDNFFLSSAGKKQIDDLKTDLTSYKALMGSNRPSTSSPLTFWASNQNNFPFLAPIASELLSTPASAATCERTFSRCSDFLRQPKRNRASVETLNSLLTVSEMARSQRQTSNVFDSDDDEVTEEEETEFSVWREESEEIPAEIPQETESEESNQAQIPPEFEEEGGESG</sequence>
<evidence type="ECO:0000313" key="9">
    <source>
        <dbReference type="EMBL" id="PIC29918.1"/>
    </source>
</evidence>
<keyword evidence="10" id="KW-1185">Reference proteome</keyword>
<evidence type="ECO:0000256" key="4">
    <source>
        <dbReference type="ARBA" id="ARBA00022833"/>
    </source>
</evidence>
<evidence type="ECO:0000256" key="5">
    <source>
        <dbReference type="ARBA" id="ARBA00023242"/>
    </source>
</evidence>
<feature type="region of interest" description="Disordered" evidence="6">
    <location>
        <begin position="642"/>
        <end position="706"/>
    </location>
</feature>
<dbReference type="GO" id="GO:0005634">
    <property type="term" value="C:nucleus"/>
    <property type="evidence" value="ECO:0007669"/>
    <property type="project" value="UniProtKB-SubCell"/>
</dbReference>
<dbReference type="InterPro" id="IPR008906">
    <property type="entry name" value="HATC_C_dom"/>
</dbReference>
<dbReference type="OrthoDB" id="5871990at2759"/>
<protein>
    <recommendedName>
        <fullName evidence="8">HAT C-terminal dimerisation domain-containing protein</fullName>
    </recommendedName>
</protein>